<evidence type="ECO:0000313" key="2">
    <source>
        <dbReference type="Proteomes" id="UP000765509"/>
    </source>
</evidence>
<gene>
    <name evidence="1" type="ORF">O181_020260</name>
</gene>
<evidence type="ECO:0000313" key="1">
    <source>
        <dbReference type="EMBL" id="MBW0480545.1"/>
    </source>
</evidence>
<comment type="caution">
    <text evidence="1">The sequence shown here is derived from an EMBL/GenBank/DDBJ whole genome shotgun (WGS) entry which is preliminary data.</text>
</comment>
<reference evidence="1" key="1">
    <citation type="submission" date="2021-03" db="EMBL/GenBank/DDBJ databases">
        <title>Draft genome sequence of rust myrtle Austropuccinia psidii MF-1, a brazilian biotype.</title>
        <authorList>
            <person name="Quecine M.C."/>
            <person name="Pachon D.M.R."/>
            <person name="Bonatelli M.L."/>
            <person name="Correr F.H."/>
            <person name="Franceschini L.M."/>
            <person name="Leite T.F."/>
            <person name="Margarido G.R.A."/>
            <person name="Almeida C.A."/>
            <person name="Ferrarezi J.A."/>
            <person name="Labate C.A."/>
        </authorList>
    </citation>
    <scope>NUCLEOTIDE SEQUENCE</scope>
    <source>
        <strain evidence="1">MF-1</strain>
    </source>
</reference>
<accession>A0A9Q3CC85</accession>
<name>A0A9Q3CC85_9BASI</name>
<protein>
    <submittedName>
        <fullName evidence="1">Uncharacterized protein</fullName>
    </submittedName>
</protein>
<organism evidence="1 2">
    <name type="scientific">Austropuccinia psidii MF-1</name>
    <dbReference type="NCBI Taxonomy" id="1389203"/>
    <lineage>
        <taxon>Eukaryota</taxon>
        <taxon>Fungi</taxon>
        <taxon>Dikarya</taxon>
        <taxon>Basidiomycota</taxon>
        <taxon>Pucciniomycotina</taxon>
        <taxon>Pucciniomycetes</taxon>
        <taxon>Pucciniales</taxon>
        <taxon>Sphaerophragmiaceae</taxon>
        <taxon>Austropuccinia</taxon>
    </lineage>
</organism>
<proteinExistence type="predicted"/>
<keyword evidence="2" id="KW-1185">Reference proteome</keyword>
<dbReference type="Proteomes" id="UP000765509">
    <property type="component" value="Unassembled WGS sequence"/>
</dbReference>
<dbReference type="EMBL" id="AVOT02006010">
    <property type="protein sequence ID" value="MBW0480545.1"/>
    <property type="molecule type" value="Genomic_DNA"/>
</dbReference>
<sequence length="116" mass="13320">MQTVNSLWCQGHGKVCLPPTYEFHTRQVLDCHMLSDSSLRRSYARNSHMPRRSLGSCHTFQLESQYVSVLKNVRTHQSSCTVAHHHTYLTRSHKKIPTVTFSPPPPPVCSRSLYNN</sequence>
<dbReference type="AlphaFoldDB" id="A0A9Q3CC85"/>